<dbReference type="GO" id="GO:0004418">
    <property type="term" value="F:hydroxymethylbilane synthase activity"/>
    <property type="evidence" value="ECO:0007669"/>
    <property type="project" value="UniProtKB-EC"/>
</dbReference>
<name>A0A2R8F9X5_9CHLA</name>
<keyword evidence="12" id="KW-1185">Reference proteome</keyword>
<dbReference type="KEGG" id="csee:C10C_0032"/>
<dbReference type="EMBL" id="LT993738">
    <property type="protein sequence ID" value="SPN73223.1"/>
    <property type="molecule type" value="Genomic_DNA"/>
</dbReference>
<dbReference type="OrthoDB" id="17762at2"/>
<dbReference type="RefSeq" id="WP_108896215.1">
    <property type="nucleotide sequence ID" value="NZ_LT993738.1"/>
</dbReference>
<dbReference type="InterPro" id="IPR000860">
    <property type="entry name" value="HemC"/>
</dbReference>
<feature type="domain" description="Porphobilinogen deaminase N-terminal" evidence="10">
    <location>
        <begin position="21"/>
        <end position="216"/>
    </location>
</feature>
<organism evidence="11 12">
    <name type="scientific">Chlamydia serpentis</name>
    <dbReference type="NCBI Taxonomy" id="1967782"/>
    <lineage>
        <taxon>Bacteria</taxon>
        <taxon>Pseudomonadati</taxon>
        <taxon>Chlamydiota</taxon>
        <taxon>Chlamydiia</taxon>
        <taxon>Chlamydiales</taxon>
        <taxon>Chlamydiaceae</taxon>
        <taxon>Chlamydia/Chlamydophila group</taxon>
        <taxon>Chlamydia</taxon>
    </lineage>
</organism>
<protein>
    <recommendedName>
        <fullName evidence="4">hydroxymethylbilane synthase</fullName>
        <ecNumber evidence="4">2.5.1.61</ecNumber>
    </recommendedName>
    <alternativeName>
        <fullName evidence="8">Hydroxymethylbilane synthase</fullName>
    </alternativeName>
    <alternativeName>
        <fullName evidence="7">Pre-uroporphyrinogen synthase</fullName>
    </alternativeName>
</protein>
<comment type="similarity">
    <text evidence="3">Belongs to the HMBS family.</text>
</comment>
<evidence type="ECO:0000256" key="9">
    <source>
        <dbReference type="ARBA" id="ARBA00048169"/>
    </source>
</evidence>
<dbReference type="EC" id="2.5.1.61" evidence="4"/>
<dbReference type="PANTHER" id="PTHR11557:SF0">
    <property type="entry name" value="PORPHOBILINOGEN DEAMINASE"/>
    <property type="match status" value="1"/>
</dbReference>
<evidence type="ECO:0000259" key="10">
    <source>
        <dbReference type="Pfam" id="PF01379"/>
    </source>
</evidence>
<evidence type="ECO:0000256" key="8">
    <source>
        <dbReference type="ARBA" id="ARBA00033064"/>
    </source>
</evidence>
<evidence type="ECO:0000256" key="1">
    <source>
        <dbReference type="ARBA" id="ARBA00002869"/>
    </source>
</evidence>
<gene>
    <name evidence="11" type="primary">hemC</name>
    <name evidence="11" type="ORF">C10C_0032</name>
</gene>
<evidence type="ECO:0000256" key="4">
    <source>
        <dbReference type="ARBA" id="ARBA00012655"/>
    </source>
</evidence>
<dbReference type="Pfam" id="PF01379">
    <property type="entry name" value="Porphobil_deam"/>
    <property type="match status" value="1"/>
</dbReference>
<dbReference type="PANTHER" id="PTHR11557">
    <property type="entry name" value="PORPHOBILINOGEN DEAMINASE"/>
    <property type="match status" value="1"/>
</dbReference>
<dbReference type="Gene3D" id="3.40.190.10">
    <property type="entry name" value="Periplasmic binding protein-like II"/>
    <property type="match status" value="2"/>
</dbReference>
<reference evidence="12" key="1">
    <citation type="submission" date="2017-11" db="EMBL/GenBank/DDBJ databases">
        <authorList>
            <person name="Seth-Smith MB H."/>
        </authorList>
    </citation>
    <scope>NUCLEOTIDE SEQUENCE [LARGE SCALE GENOMIC DNA]</scope>
</reference>
<dbReference type="NCBIfam" id="NF002202">
    <property type="entry name" value="PRK01066.1"/>
    <property type="match status" value="1"/>
</dbReference>
<dbReference type="SUPFAM" id="SSF53850">
    <property type="entry name" value="Periplasmic binding protein-like II"/>
    <property type="match status" value="1"/>
</dbReference>
<dbReference type="InterPro" id="IPR022417">
    <property type="entry name" value="Porphobilin_deaminase_N"/>
</dbReference>
<evidence type="ECO:0000313" key="12">
    <source>
        <dbReference type="Proteomes" id="UP000244926"/>
    </source>
</evidence>
<proteinExistence type="inferred from homology"/>
<evidence type="ECO:0000256" key="6">
    <source>
        <dbReference type="ARBA" id="ARBA00023244"/>
    </source>
</evidence>
<evidence type="ECO:0000256" key="5">
    <source>
        <dbReference type="ARBA" id="ARBA00022679"/>
    </source>
</evidence>
<accession>A0A2R8F9X5</accession>
<comment type="function">
    <text evidence="1">Tetrapolymerization of the monopyrrole PBG into the hydroxymethylbilane pre-uroporphyrinogen in several discrete steps.</text>
</comment>
<dbReference type="GO" id="GO:0005737">
    <property type="term" value="C:cytoplasm"/>
    <property type="evidence" value="ECO:0007669"/>
    <property type="project" value="TreeGrafter"/>
</dbReference>
<dbReference type="PRINTS" id="PR00151">
    <property type="entry name" value="PORPHBDMNASE"/>
</dbReference>
<comment type="catalytic activity">
    <reaction evidence="9">
        <text>4 porphobilinogen + H2O = hydroxymethylbilane + 4 NH4(+)</text>
        <dbReference type="Rhea" id="RHEA:13185"/>
        <dbReference type="ChEBI" id="CHEBI:15377"/>
        <dbReference type="ChEBI" id="CHEBI:28938"/>
        <dbReference type="ChEBI" id="CHEBI:57845"/>
        <dbReference type="ChEBI" id="CHEBI:58126"/>
        <dbReference type="EC" id="2.5.1.61"/>
    </reaction>
</comment>
<dbReference type="AlphaFoldDB" id="A0A2R8F9X5"/>
<evidence type="ECO:0000256" key="2">
    <source>
        <dbReference type="ARBA" id="ARBA00004735"/>
    </source>
</evidence>
<keyword evidence="6" id="KW-0627">Porphyrin biosynthesis</keyword>
<comment type="pathway">
    <text evidence="2">Porphyrin-containing compound metabolism; protoporphyrin-IX biosynthesis; coproporphyrinogen-III from 5-aminolevulinate: step 2/4.</text>
</comment>
<evidence type="ECO:0000256" key="7">
    <source>
        <dbReference type="ARBA" id="ARBA00030685"/>
    </source>
</evidence>
<dbReference type="Proteomes" id="UP000244926">
    <property type="component" value="Chromosome I"/>
</dbReference>
<sequence length="248" mass="28277">MLSACYADPFLTDFCQGKRPLRIASRNSNLAKIQAYECMSLLRSWYPKVWFRLYTIKTTGDRNKKTPLRLVENTHFFTDSVDALVKNKICHFAIHSAKDLSDTPSLPIVAITQSLDPTDLLVYADRYIDEPLPPRPRLGSSSLRRNKILKQLFPQGKILDIRGTIEERLNQLHSGYYEAIVLAKAASLRLRLHHLYSIELPPPYHPLQGSLAITATDPIDAWRKFFHPITAFVDDSSSQLNQLQEAIS</sequence>
<keyword evidence="5" id="KW-0808">Transferase</keyword>
<dbReference type="GO" id="GO:0006783">
    <property type="term" value="P:heme biosynthetic process"/>
    <property type="evidence" value="ECO:0007669"/>
    <property type="project" value="TreeGrafter"/>
</dbReference>
<evidence type="ECO:0000313" key="11">
    <source>
        <dbReference type="EMBL" id="SPN73223.1"/>
    </source>
</evidence>
<evidence type="ECO:0000256" key="3">
    <source>
        <dbReference type="ARBA" id="ARBA00005638"/>
    </source>
</evidence>